<sequence length="302" mass="33677">MTDELVSLALKHARRQGMNATAFAPLEISRIERPGPPEFHVGQPVLCFPLQGRKRLTVGEEKFVYEPGSFFVASVSVPSVGEVTEASSRTPYLCLVLQLDPGAIYDVVSALPSRGASPRRDGVFIDKARPELRDAFHRLLRSLDDGDDVAVLAPLVVREVVYRLLTSRFATQVRELGVAGSHTQRIGHAIERIRTGFRRPLRIAELAKASQMSVASFHEHFRRATLMSPLQFQKQLRLHEARRLLIAGARDAASAAYEVGYSSPSQFSREYARLFGLPPRTEVREFTHSPGHASLRSRSRRA</sequence>
<dbReference type="Pfam" id="PF06719">
    <property type="entry name" value="AraC_N"/>
    <property type="match status" value="1"/>
</dbReference>
<evidence type="ECO:0000256" key="1">
    <source>
        <dbReference type="ARBA" id="ARBA00023015"/>
    </source>
</evidence>
<evidence type="ECO:0000256" key="2">
    <source>
        <dbReference type="ARBA" id="ARBA00023125"/>
    </source>
</evidence>
<comment type="caution">
    <text evidence="6">The sequence shown here is derived from an EMBL/GenBank/DDBJ whole genome shotgun (WGS) entry which is preliminary data.</text>
</comment>
<dbReference type="Gene3D" id="1.10.10.60">
    <property type="entry name" value="Homeodomain-like"/>
    <property type="match status" value="2"/>
</dbReference>
<dbReference type="EMBL" id="QFQP01000012">
    <property type="protein sequence ID" value="PZR12224.1"/>
    <property type="molecule type" value="Genomic_DNA"/>
</dbReference>
<gene>
    <name evidence="6" type="ORF">DI536_15045</name>
</gene>
<dbReference type="SMART" id="SM00342">
    <property type="entry name" value="HTH_ARAC"/>
    <property type="match status" value="1"/>
</dbReference>
<dbReference type="Proteomes" id="UP000249061">
    <property type="component" value="Unassembled WGS sequence"/>
</dbReference>
<evidence type="ECO:0000256" key="4">
    <source>
        <dbReference type="SAM" id="MobiDB-lite"/>
    </source>
</evidence>
<evidence type="ECO:0000256" key="3">
    <source>
        <dbReference type="ARBA" id="ARBA00023163"/>
    </source>
</evidence>
<dbReference type="PANTHER" id="PTHR43436:SF1">
    <property type="entry name" value="TRANSCRIPTIONAL REGULATORY PROTEIN"/>
    <property type="match status" value="1"/>
</dbReference>
<dbReference type="GO" id="GO:0003700">
    <property type="term" value="F:DNA-binding transcription factor activity"/>
    <property type="evidence" value="ECO:0007669"/>
    <property type="project" value="InterPro"/>
</dbReference>
<dbReference type="SUPFAM" id="SSF46689">
    <property type="entry name" value="Homeodomain-like"/>
    <property type="match status" value="2"/>
</dbReference>
<evidence type="ECO:0000313" key="6">
    <source>
        <dbReference type="EMBL" id="PZR12224.1"/>
    </source>
</evidence>
<keyword evidence="3" id="KW-0804">Transcription</keyword>
<accession>A0A2W5V8M6</accession>
<dbReference type="InterPro" id="IPR037923">
    <property type="entry name" value="HTH-like"/>
</dbReference>
<dbReference type="Pfam" id="PF12833">
    <property type="entry name" value="HTH_18"/>
    <property type="match status" value="1"/>
</dbReference>
<dbReference type="PANTHER" id="PTHR43436">
    <property type="entry name" value="ARAC-FAMILY TRANSCRIPTIONAL REGULATOR"/>
    <property type="match status" value="1"/>
</dbReference>
<dbReference type="GO" id="GO:0043565">
    <property type="term" value="F:sequence-specific DNA binding"/>
    <property type="evidence" value="ECO:0007669"/>
    <property type="project" value="InterPro"/>
</dbReference>
<dbReference type="InterPro" id="IPR009057">
    <property type="entry name" value="Homeodomain-like_sf"/>
</dbReference>
<feature type="domain" description="HTH araC/xylS-type" evidence="5">
    <location>
        <begin position="187"/>
        <end position="285"/>
    </location>
</feature>
<evidence type="ECO:0000313" key="7">
    <source>
        <dbReference type="Proteomes" id="UP000249061"/>
    </source>
</evidence>
<dbReference type="AlphaFoldDB" id="A0A2W5V8M6"/>
<keyword evidence="1" id="KW-0805">Transcription regulation</keyword>
<protein>
    <submittedName>
        <fullName evidence="6">AraC family transcriptional regulator</fullName>
    </submittedName>
</protein>
<reference evidence="6 7" key="1">
    <citation type="submission" date="2017-08" db="EMBL/GenBank/DDBJ databases">
        <title>Infants hospitalized years apart are colonized by the same room-sourced microbial strains.</title>
        <authorList>
            <person name="Brooks B."/>
            <person name="Olm M.R."/>
            <person name="Firek B.A."/>
            <person name="Baker R."/>
            <person name="Thomas B.C."/>
            <person name="Morowitz M.J."/>
            <person name="Banfield J.F."/>
        </authorList>
    </citation>
    <scope>NUCLEOTIDE SEQUENCE [LARGE SCALE GENOMIC DNA]</scope>
    <source>
        <strain evidence="6">S2_003_000_R2_14</strain>
    </source>
</reference>
<proteinExistence type="predicted"/>
<keyword evidence="2" id="KW-0238">DNA-binding</keyword>
<evidence type="ECO:0000259" key="5">
    <source>
        <dbReference type="PROSITE" id="PS01124"/>
    </source>
</evidence>
<dbReference type="InterPro" id="IPR018060">
    <property type="entry name" value="HTH_AraC"/>
</dbReference>
<dbReference type="InterPro" id="IPR009594">
    <property type="entry name" value="Tscrpt_reg_HTH_AraC_N"/>
</dbReference>
<name>A0A2W5V8M6_9BACT</name>
<organism evidence="6 7">
    <name type="scientific">Archangium gephyra</name>
    <dbReference type="NCBI Taxonomy" id="48"/>
    <lineage>
        <taxon>Bacteria</taxon>
        <taxon>Pseudomonadati</taxon>
        <taxon>Myxococcota</taxon>
        <taxon>Myxococcia</taxon>
        <taxon>Myxococcales</taxon>
        <taxon>Cystobacterineae</taxon>
        <taxon>Archangiaceae</taxon>
        <taxon>Archangium</taxon>
    </lineage>
</organism>
<dbReference type="SUPFAM" id="SSF51215">
    <property type="entry name" value="Regulatory protein AraC"/>
    <property type="match status" value="1"/>
</dbReference>
<feature type="region of interest" description="Disordered" evidence="4">
    <location>
        <begin position="283"/>
        <end position="302"/>
    </location>
</feature>
<dbReference type="PROSITE" id="PS01124">
    <property type="entry name" value="HTH_ARAC_FAMILY_2"/>
    <property type="match status" value="1"/>
</dbReference>